<dbReference type="eggNOG" id="ENOG502SNM5">
    <property type="taxonomic scope" value="Eukaryota"/>
</dbReference>
<evidence type="ECO:0000256" key="1">
    <source>
        <dbReference type="SAM" id="MobiDB-lite"/>
    </source>
</evidence>
<dbReference type="AlphaFoldDB" id="S3C7N2"/>
<dbReference type="STRING" id="1262450.S3C7N2"/>
<dbReference type="OrthoDB" id="5242875at2759"/>
<keyword evidence="3" id="KW-1185">Reference proteome</keyword>
<dbReference type="HOGENOM" id="CLU_030446_0_0_1"/>
<evidence type="ECO:0000313" key="3">
    <source>
        <dbReference type="Proteomes" id="UP000016923"/>
    </source>
</evidence>
<feature type="region of interest" description="Disordered" evidence="1">
    <location>
        <begin position="275"/>
        <end position="294"/>
    </location>
</feature>
<name>S3C7N2_OPHP1</name>
<protein>
    <submittedName>
        <fullName evidence="2">Uncharacterized protein</fullName>
    </submittedName>
</protein>
<evidence type="ECO:0000313" key="2">
    <source>
        <dbReference type="EMBL" id="EPE07956.1"/>
    </source>
</evidence>
<organism evidence="2 3">
    <name type="scientific">Ophiostoma piceae (strain UAMH 11346)</name>
    <name type="common">Sap stain fungus</name>
    <dbReference type="NCBI Taxonomy" id="1262450"/>
    <lineage>
        <taxon>Eukaryota</taxon>
        <taxon>Fungi</taxon>
        <taxon>Dikarya</taxon>
        <taxon>Ascomycota</taxon>
        <taxon>Pezizomycotina</taxon>
        <taxon>Sordariomycetes</taxon>
        <taxon>Sordariomycetidae</taxon>
        <taxon>Ophiostomatales</taxon>
        <taxon>Ophiostomataceae</taxon>
        <taxon>Ophiostoma</taxon>
    </lineage>
</organism>
<dbReference type="VEuPathDB" id="FungiDB:F503_00739"/>
<dbReference type="OMA" id="TWHEREE"/>
<feature type="compositionally biased region" description="Polar residues" evidence="1">
    <location>
        <begin position="280"/>
        <end position="294"/>
    </location>
</feature>
<proteinExistence type="predicted"/>
<accession>S3C7N2</accession>
<feature type="region of interest" description="Disordered" evidence="1">
    <location>
        <begin position="308"/>
        <end position="327"/>
    </location>
</feature>
<sequence>MRQGAVAELSYATKTPPRIDDKTHIIAVAHPDLNHADPVEDGWFLSDFYAFNILFKSLGASQKWLTAATPQYIVQRHGKLLHGNPFEDRKIVLDQDILDRNLITPVTVVAQKDMAAAFLKAVSEVSERAKRDGGSVLLMIFCHGLPGNIYQLGGQKGPTTSLTVIQGALENSVVHSMASVTTELATQVGTDDVRDDDNRLMNLDQETAQTLQTQTYNEFCHAVWRSCRGLHRLWREHDFTFSAQENEWGLPWNQESSVPLASYAERWEMLKTHPYGGSPQAKQNLDPSPQNPAFQASDLGDVQQGCITINPTPEETGTRSLSQEADSQISVEELDDPFLGPLITSLYRRRVEEMVRLWRQTCPGDENRSHWHSVNYFMDRCLETGQVVHIPSEKELSIMEEDPDEFSTPVYFEYNLADIIEYRLNMAQFAQHILAQLGLPRPRNQSCLAWYELGWADRMVADTTRGFADVFDVRKQQSRLFRYVHDPSFLQRLEPTPQQGPAFIRFHRYIIAGVLEARLTSEEEEKRVMGAILDMISEAEKFYERRVRADPEVQRLHKKYLGRLRR</sequence>
<dbReference type="EMBL" id="KE148149">
    <property type="protein sequence ID" value="EPE07956.1"/>
    <property type="molecule type" value="Genomic_DNA"/>
</dbReference>
<reference evidence="2 3" key="1">
    <citation type="journal article" date="2013" name="BMC Genomics">
        <title>The genome and transcriptome of the pine saprophyte Ophiostoma piceae, and a comparison with the bark beetle-associated pine pathogen Grosmannia clavigera.</title>
        <authorList>
            <person name="Haridas S."/>
            <person name="Wang Y."/>
            <person name="Lim L."/>
            <person name="Massoumi Alamouti S."/>
            <person name="Jackman S."/>
            <person name="Docking R."/>
            <person name="Robertson G."/>
            <person name="Birol I."/>
            <person name="Bohlmann J."/>
            <person name="Breuil C."/>
        </authorList>
    </citation>
    <scope>NUCLEOTIDE SEQUENCE [LARGE SCALE GENOMIC DNA]</scope>
    <source>
        <strain evidence="2 3">UAMH 11346</strain>
    </source>
</reference>
<dbReference type="Proteomes" id="UP000016923">
    <property type="component" value="Unassembled WGS sequence"/>
</dbReference>
<gene>
    <name evidence="2" type="ORF">F503_00739</name>
</gene>